<keyword evidence="2" id="KW-1185">Reference proteome</keyword>
<evidence type="ECO:0000313" key="1">
    <source>
        <dbReference type="EMBL" id="BAW98309.1"/>
    </source>
</evidence>
<reference evidence="1 2" key="1">
    <citation type="submission" date="2017-01" db="EMBL/GenBank/DDBJ databases">
        <title>Complete Genome Sequence of Vibrio Parahaemolyticus Bacteriophage pTD1.</title>
        <authorList>
            <person name="Midorikawa Y."/>
            <person name="Sano M."/>
        </authorList>
    </citation>
    <scope>NUCLEOTIDE SEQUENCE [LARGE SCALE GENOMIC DNA]</scope>
    <source>
        <strain evidence="1">PTD1</strain>
    </source>
</reference>
<dbReference type="EMBL" id="AP017972">
    <property type="protein sequence ID" value="BAW98309.1"/>
    <property type="molecule type" value="Genomic_DNA"/>
</dbReference>
<accession>A0A1Q2U2X3</accession>
<sequence length="134" mass="15105">MSHLNHIIALNSKLIEKGITDPVKHRFVTTSAVVRAIVAHTYMTGGIDGPSMTPEAVERMMSTVEMWNEVSPLDYETIFERTKGVFQRLYNQAVAGGRFTPILAEEIADLDLTTIPEFEQTFKALLNEMITYNK</sequence>
<dbReference type="KEGG" id="vg:40075116"/>
<dbReference type="GeneID" id="40075116"/>
<evidence type="ECO:0000313" key="2">
    <source>
        <dbReference type="Proteomes" id="UP000221243"/>
    </source>
</evidence>
<dbReference type="OrthoDB" id="26193at10239"/>
<name>A0A1Q2U2X3_9CAUD</name>
<dbReference type="Proteomes" id="UP000221243">
    <property type="component" value="Segment"/>
</dbReference>
<organism evidence="1 2">
    <name type="scientific">Vibrio phage pTD1</name>
    <dbReference type="NCBI Taxonomy" id="1938577"/>
    <lineage>
        <taxon>Viruses</taxon>
        <taxon>Duplodnaviria</taxon>
        <taxon>Heunggongvirae</taxon>
        <taxon>Uroviricota</taxon>
        <taxon>Caudoviricetes</taxon>
        <taxon>Chimalliviridae</taxon>
        <taxon>Gorgonvirinae</taxon>
        <taxon>Tidunavirus</taxon>
        <taxon>Tidunavirus pTD1</taxon>
    </lineage>
</organism>
<protein>
    <submittedName>
        <fullName evidence="1">Uncharacterized protein</fullName>
    </submittedName>
</protein>
<dbReference type="RefSeq" id="YP_009599387.1">
    <property type="nucleotide sequence ID" value="NC_041916.1"/>
</dbReference>
<proteinExistence type="predicted"/>